<evidence type="ECO:0000256" key="2">
    <source>
        <dbReference type="ARBA" id="ARBA00022516"/>
    </source>
</evidence>
<dbReference type="NCBIfam" id="TIGR00023">
    <property type="entry name" value="glycerol-3-phosphate 1-O-acyltransferase PlsY"/>
    <property type="match status" value="1"/>
</dbReference>
<dbReference type="PANTHER" id="PTHR30309">
    <property type="entry name" value="INNER MEMBRANE PROTEIN YGIH"/>
    <property type="match status" value="1"/>
</dbReference>
<keyword evidence="8 10" id="KW-0594">Phospholipid biosynthesis</keyword>
<keyword evidence="4 10" id="KW-0812">Transmembrane</keyword>
<evidence type="ECO:0000256" key="6">
    <source>
        <dbReference type="ARBA" id="ARBA00023098"/>
    </source>
</evidence>
<keyword evidence="9 10" id="KW-1208">Phospholipid metabolism</keyword>
<dbReference type="GO" id="GO:0004366">
    <property type="term" value="F:glycerol-3-phosphate O-acyltransferase activity"/>
    <property type="evidence" value="ECO:0007669"/>
    <property type="project" value="UniProtKB-EC"/>
</dbReference>
<evidence type="ECO:0000256" key="1">
    <source>
        <dbReference type="ARBA" id="ARBA00022475"/>
    </source>
</evidence>
<evidence type="ECO:0000256" key="9">
    <source>
        <dbReference type="ARBA" id="ARBA00023264"/>
    </source>
</evidence>
<evidence type="ECO:0000256" key="8">
    <source>
        <dbReference type="ARBA" id="ARBA00023209"/>
    </source>
</evidence>
<feature type="transmembrane region" description="Helical" evidence="10">
    <location>
        <begin position="6"/>
        <end position="33"/>
    </location>
</feature>
<dbReference type="PANTHER" id="PTHR30309:SF0">
    <property type="entry name" value="GLYCEROL-3-PHOSPHATE ACYLTRANSFERASE-RELATED"/>
    <property type="match status" value="1"/>
</dbReference>
<dbReference type="Pfam" id="PF02660">
    <property type="entry name" value="G3P_acyltransf"/>
    <property type="match status" value="1"/>
</dbReference>
<comment type="similarity">
    <text evidence="10">Belongs to the PlsY family.</text>
</comment>
<proteinExistence type="inferred from homology"/>
<dbReference type="HAMAP" id="MF_01043">
    <property type="entry name" value="PlsY"/>
    <property type="match status" value="1"/>
</dbReference>
<comment type="catalytic activity">
    <reaction evidence="10">
        <text>an acyl phosphate + sn-glycerol 3-phosphate = a 1-acyl-sn-glycero-3-phosphate + phosphate</text>
        <dbReference type="Rhea" id="RHEA:34075"/>
        <dbReference type="ChEBI" id="CHEBI:43474"/>
        <dbReference type="ChEBI" id="CHEBI:57597"/>
        <dbReference type="ChEBI" id="CHEBI:57970"/>
        <dbReference type="ChEBI" id="CHEBI:59918"/>
        <dbReference type="EC" id="2.3.1.275"/>
    </reaction>
</comment>
<evidence type="ECO:0000256" key="10">
    <source>
        <dbReference type="HAMAP-Rule" id="MF_01043"/>
    </source>
</evidence>
<comment type="subcellular location">
    <subcellularLocation>
        <location evidence="10">Cell membrane</location>
        <topology evidence="10">Multi-pass membrane protein</topology>
    </subcellularLocation>
</comment>
<dbReference type="Proteomes" id="UP001529340">
    <property type="component" value="Unassembled WGS sequence"/>
</dbReference>
<comment type="caution">
    <text evidence="11">The sequence shown here is derived from an EMBL/GenBank/DDBJ whole genome shotgun (WGS) entry which is preliminary data.</text>
</comment>
<keyword evidence="7 10" id="KW-0472">Membrane</keyword>
<accession>A0ABT7UA52</accession>
<keyword evidence="5 10" id="KW-1133">Transmembrane helix</keyword>
<keyword evidence="3 10" id="KW-0808">Transferase</keyword>
<evidence type="ECO:0000256" key="4">
    <source>
        <dbReference type="ARBA" id="ARBA00022692"/>
    </source>
</evidence>
<feature type="transmembrane region" description="Helical" evidence="10">
    <location>
        <begin position="165"/>
        <end position="186"/>
    </location>
</feature>
<evidence type="ECO:0000256" key="7">
    <source>
        <dbReference type="ARBA" id="ARBA00023136"/>
    </source>
</evidence>
<keyword evidence="6 10" id="KW-0443">Lipid metabolism</keyword>
<keyword evidence="11" id="KW-0012">Acyltransferase</keyword>
<comment type="pathway">
    <text evidence="10">Lipid metabolism; phospholipid metabolism.</text>
</comment>
<dbReference type="RefSeq" id="WP_289606980.1">
    <property type="nucleotide sequence ID" value="NZ_JAUDCG010000007.1"/>
</dbReference>
<comment type="function">
    <text evidence="10">Catalyzes the transfer of an acyl group from acyl-phosphate (acyl-PO(4)) to glycerol-3-phosphate (G3P) to form lysophosphatidic acid (LPA). This enzyme utilizes acyl-phosphate as fatty acyl donor, but not acyl-CoA or acyl-ACP.</text>
</comment>
<evidence type="ECO:0000256" key="5">
    <source>
        <dbReference type="ARBA" id="ARBA00022989"/>
    </source>
</evidence>
<reference evidence="11" key="1">
    <citation type="submission" date="2023-06" db="EMBL/GenBank/DDBJ databases">
        <title>Identification and characterization of horizontal gene transfer across gut microbiota members of farm animals based on homology search.</title>
        <authorList>
            <person name="Schwarzerova J."/>
            <person name="Nykrynova M."/>
            <person name="Jureckova K."/>
            <person name="Cejkova D."/>
            <person name="Rychlik I."/>
        </authorList>
    </citation>
    <scope>NUCLEOTIDE SEQUENCE</scope>
    <source>
        <strain evidence="11">ET39</strain>
    </source>
</reference>
<dbReference type="InterPro" id="IPR003811">
    <property type="entry name" value="G3P_acylTferase_PlsY"/>
</dbReference>
<evidence type="ECO:0000256" key="3">
    <source>
        <dbReference type="ARBA" id="ARBA00022679"/>
    </source>
</evidence>
<dbReference type="EC" id="2.3.1.275" evidence="10"/>
<name>A0ABT7UA52_9FIRM</name>
<evidence type="ECO:0000313" key="11">
    <source>
        <dbReference type="EMBL" id="MDM8156509.1"/>
    </source>
</evidence>
<evidence type="ECO:0000313" key="12">
    <source>
        <dbReference type="Proteomes" id="UP001529340"/>
    </source>
</evidence>
<feature type="transmembrane region" description="Helical" evidence="10">
    <location>
        <begin position="116"/>
        <end position="145"/>
    </location>
</feature>
<protein>
    <recommendedName>
        <fullName evidence="10">Glycerol-3-phosphate acyltransferase</fullName>
    </recommendedName>
    <alternativeName>
        <fullName evidence="10">Acyl-PO4 G3P acyltransferase</fullName>
    </alternativeName>
    <alternativeName>
        <fullName evidence="10">Acyl-phosphate--glycerol-3-phosphate acyltransferase</fullName>
    </alternativeName>
    <alternativeName>
        <fullName evidence="10">G3P acyltransferase</fullName>
        <shortName evidence="10">GPAT</shortName>
        <ecNumber evidence="10">2.3.1.275</ecNumber>
    </alternativeName>
    <alternativeName>
        <fullName evidence="10">Lysophosphatidic acid synthase</fullName>
        <shortName evidence="10">LPA synthase</shortName>
    </alternativeName>
</protein>
<gene>
    <name evidence="10 11" type="primary">plsY</name>
    <name evidence="11" type="ORF">QUV96_02510</name>
</gene>
<organism evidence="11 12">
    <name type="scientific">Amedibacillus dolichus</name>
    <dbReference type="NCBI Taxonomy" id="31971"/>
    <lineage>
        <taxon>Bacteria</taxon>
        <taxon>Bacillati</taxon>
        <taxon>Bacillota</taxon>
        <taxon>Erysipelotrichia</taxon>
        <taxon>Erysipelotrichales</taxon>
        <taxon>Erysipelotrichaceae</taxon>
        <taxon>Amedibacillus</taxon>
    </lineage>
</organism>
<keyword evidence="2 10" id="KW-0444">Lipid biosynthesis</keyword>
<dbReference type="SMART" id="SM01207">
    <property type="entry name" value="G3P_acyltransf"/>
    <property type="match status" value="1"/>
</dbReference>
<dbReference type="EMBL" id="JAUDCG010000007">
    <property type="protein sequence ID" value="MDM8156509.1"/>
    <property type="molecule type" value="Genomic_DNA"/>
</dbReference>
<comment type="caution">
    <text evidence="10">Lacks conserved residue(s) required for the propagation of feature annotation.</text>
</comment>
<keyword evidence="1 10" id="KW-1003">Cell membrane</keyword>
<keyword evidence="12" id="KW-1185">Reference proteome</keyword>
<reference evidence="11" key="2">
    <citation type="submission" date="2023-06" db="EMBL/GenBank/DDBJ databases">
        <authorList>
            <person name="Zeman M."/>
            <person name="Kubasova T."/>
            <person name="Jahodarova E."/>
            <person name="Nykrynova M."/>
            <person name="Rychlik I."/>
        </authorList>
    </citation>
    <scope>NUCLEOTIDE SEQUENCE</scope>
    <source>
        <strain evidence="11">ET39</strain>
    </source>
</reference>
<sequence>MNDFFTLPTLACLVIGYLLGSIPFALVIGKVFYKTDVRNYGSGNLGGTNAGRVLGAKAGAAVIACDILKVVIAIAFSALISPSVSIWTGLAAAIGHCYPIFAHFKGGKAVATMFGFLLATSIFTFHNAWYLIVPLVVFLILLVLFKMVSLSSMCAAIASSLFITYMQWGHLPIIVASWMMSALILYRHRSNIRKIVHGEENKISWL</sequence>
<comment type="subunit">
    <text evidence="10">Probably interacts with PlsX.</text>
</comment>